<dbReference type="InterPro" id="IPR051909">
    <property type="entry name" value="MFP_Cation_Efflux"/>
</dbReference>
<evidence type="ECO:0000259" key="9">
    <source>
        <dbReference type="Pfam" id="PF25975"/>
    </source>
</evidence>
<dbReference type="Gene3D" id="2.40.30.170">
    <property type="match status" value="1"/>
</dbReference>
<evidence type="ECO:0000256" key="4">
    <source>
        <dbReference type="ARBA" id="ARBA00023065"/>
    </source>
</evidence>
<feature type="domain" description="CusB-like beta-barrel" evidence="8">
    <location>
        <begin position="248"/>
        <end position="324"/>
    </location>
</feature>
<evidence type="ECO:0000259" key="8">
    <source>
        <dbReference type="Pfam" id="PF25954"/>
    </source>
</evidence>
<dbReference type="GO" id="GO:0022857">
    <property type="term" value="F:transmembrane transporter activity"/>
    <property type="evidence" value="ECO:0007669"/>
    <property type="project" value="InterPro"/>
</dbReference>
<feature type="domain" description="CusB-like barrel-sandwich hybrid" evidence="7">
    <location>
        <begin position="128"/>
        <end position="244"/>
    </location>
</feature>
<organism evidence="10 11">
    <name type="scientific">Aerosticca soli</name>
    <dbReference type="NCBI Taxonomy" id="2010829"/>
    <lineage>
        <taxon>Bacteria</taxon>
        <taxon>Pseudomonadati</taxon>
        <taxon>Pseudomonadota</taxon>
        <taxon>Gammaproteobacteria</taxon>
        <taxon>Lysobacterales</taxon>
        <taxon>Rhodanobacteraceae</taxon>
        <taxon>Aerosticca</taxon>
    </lineage>
</organism>
<name>A0A2Z6E2B1_9GAMM</name>
<dbReference type="KEGG" id="rbd:ALSL_0520"/>
<dbReference type="SUPFAM" id="SSF111369">
    <property type="entry name" value="HlyD-like secretion proteins"/>
    <property type="match status" value="1"/>
</dbReference>
<dbReference type="EMBL" id="AP018560">
    <property type="protein sequence ID" value="BBD79190.1"/>
    <property type="molecule type" value="Genomic_DNA"/>
</dbReference>
<proteinExistence type="inferred from homology"/>
<dbReference type="InterPro" id="IPR058649">
    <property type="entry name" value="CzcB_C"/>
</dbReference>
<evidence type="ECO:0000313" key="10">
    <source>
        <dbReference type="EMBL" id="BBD79190.1"/>
    </source>
</evidence>
<feature type="domain" description="CusB-like three alpha-helical bundle" evidence="6">
    <location>
        <begin position="164"/>
        <end position="206"/>
    </location>
</feature>
<feature type="compositionally biased region" description="Low complexity" evidence="5">
    <location>
        <begin position="420"/>
        <end position="436"/>
    </location>
</feature>
<keyword evidence="2" id="KW-0813">Transport</keyword>
<dbReference type="Pfam" id="PF25919">
    <property type="entry name" value="BSH_CusB"/>
    <property type="match status" value="1"/>
</dbReference>
<dbReference type="GO" id="GO:0046914">
    <property type="term" value="F:transition metal ion binding"/>
    <property type="evidence" value="ECO:0007669"/>
    <property type="project" value="TreeGrafter"/>
</dbReference>
<dbReference type="GO" id="GO:0060003">
    <property type="term" value="P:copper ion export"/>
    <property type="evidence" value="ECO:0007669"/>
    <property type="project" value="TreeGrafter"/>
</dbReference>
<evidence type="ECO:0000256" key="2">
    <source>
        <dbReference type="ARBA" id="ARBA00022448"/>
    </source>
</evidence>
<accession>A0A2Z6E2B1</accession>
<reference evidence="11" key="1">
    <citation type="submission" date="2018-04" db="EMBL/GenBank/DDBJ databases">
        <authorList>
            <person name="Watanabe M."/>
            <person name="Kojima H."/>
        </authorList>
    </citation>
    <scope>NUCLEOTIDE SEQUENCE [LARGE SCALE GENOMIC DNA]</scope>
    <source>
        <strain evidence="11">Dysh456</strain>
    </source>
</reference>
<dbReference type="FunFam" id="2.40.420.20:FF:000003">
    <property type="entry name" value="Cation efflux system protein cusB"/>
    <property type="match status" value="1"/>
</dbReference>
<evidence type="ECO:0000256" key="3">
    <source>
        <dbReference type="ARBA" id="ARBA00022729"/>
    </source>
</evidence>
<dbReference type="OrthoDB" id="9806939at2"/>
<keyword evidence="11" id="KW-1185">Reference proteome</keyword>
<feature type="domain" description="CzcB-like C-terminal circularly permuted SH3-like" evidence="9">
    <location>
        <begin position="334"/>
        <end position="392"/>
    </location>
</feature>
<sequence>MKRWTLVLAAIVVAITLLAIGILVGRHSAPAPTAPAAAADAGSGGKKILYWYDPMVPAQHFDKPGLSPMGMQMVPKYADGAGANDASVRIDPAVQQNLGLRTMKVESGRLQRDVSVPGTVGWDLRQAQTVSARASGVINQLFVRAPYESVKAGQPLAALISPQWNAAAQEYLALAGAPSADARALRGAARARLRALGMDEQQIRSLHGNTVRVLIRAPNDGVVSALDVREGQQVASGMPLMTINGLDTVWLEAALPQSQGANVAAGTPVQARVSALPGTIIRGRVESLLPDVDRTTRTQRARIVLDNPGHQLAPGMFAQVSFRGPDDSATHPLVPDEALISTGTDTRVIVADGKGRFRPIAVRPGRSANGMTEILAGLQGGEQVVVSGQFLIDSEASLSGALQRLDAGAADAAAGPMSGMAMPAPANSSSAAPGKAMEVHPDGTAEPARSMLADDPSGPMKPMDGLPIQQTPTKSASARQGAMSDMAMPAAAASAPEHAR</sequence>
<evidence type="ECO:0000256" key="1">
    <source>
        <dbReference type="ARBA" id="ARBA00009477"/>
    </source>
</evidence>
<keyword evidence="4" id="KW-0406">Ion transport</keyword>
<feature type="compositionally biased region" description="Low complexity" evidence="5">
    <location>
        <begin position="482"/>
        <end position="500"/>
    </location>
</feature>
<dbReference type="Pfam" id="PF25869">
    <property type="entry name" value="3HB_CusB"/>
    <property type="match status" value="1"/>
</dbReference>
<dbReference type="InterPro" id="IPR058790">
    <property type="entry name" value="BSH_CusB"/>
</dbReference>
<gene>
    <name evidence="10" type="ORF">ALSL_0520</name>
</gene>
<dbReference type="FunFam" id="2.40.30.170:FF:000010">
    <property type="entry name" value="Efflux RND transporter periplasmic adaptor subunit"/>
    <property type="match status" value="1"/>
</dbReference>
<dbReference type="GO" id="GO:0016020">
    <property type="term" value="C:membrane"/>
    <property type="evidence" value="ECO:0007669"/>
    <property type="project" value="InterPro"/>
</dbReference>
<dbReference type="NCBIfam" id="TIGR01730">
    <property type="entry name" value="RND_mfp"/>
    <property type="match status" value="1"/>
</dbReference>
<reference evidence="11" key="2">
    <citation type="submission" date="2018-06" db="EMBL/GenBank/DDBJ databases">
        <title>Genome sequence of Rhodanobacteraceae bacterium strain Dysh456.</title>
        <authorList>
            <person name="Fukui M."/>
        </authorList>
    </citation>
    <scope>NUCLEOTIDE SEQUENCE [LARGE SCALE GENOMIC DNA]</scope>
    <source>
        <strain evidence="11">Dysh456</strain>
    </source>
</reference>
<comment type="similarity">
    <text evidence="1">Belongs to the membrane fusion protein (MFP) (TC 8.A.1) family.</text>
</comment>
<feature type="compositionally biased region" description="Polar residues" evidence="5">
    <location>
        <begin position="468"/>
        <end position="478"/>
    </location>
</feature>
<dbReference type="PANTHER" id="PTHR30097:SF15">
    <property type="entry name" value="CATION EFFLUX SYSTEM PROTEIN CUSB"/>
    <property type="match status" value="1"/>
</dbReference>
<dbReference type="PANTHER" id="PTHR30097">
    <property type="entry name" value="CATION EFFLUX SYSTEM PROTEIN CUSB"/>
    <property type="match status" value="1"/>
</dbReference>
<evidence type="ECO:0000313" key="11">
    <source>
        <dbReference type="Proteomes" id="UP000270530"/>
    </source>
</evidence>
<dbReference type="Proteomes" id="UP000270530">
    <property type="component" value="Chromosome"/>
</dbReference>
<feature type="region of interest" description="Disordered" evidence="5">
    <location>
        <begin position="420"/>
        <end position="500"/>
    </location>
</feature>
<dbReference type="Pfam" id="PF25975">
    <property type="entry name" value="CzcB_C"/>
    <property type="match status" value="1"/>
</dbReference>
<evidence type="ECO:0000256" key="5">
    <source>
        <dbReference type="SAM" id="MobiDB-lite"/>
    </source>
</evidence>
<dbReference type="Pfam" id="PF25954">
    <property type="entry name" value="Beta-barrel_RND_2"/>
    <property type="match status" value="1"/>
</dbReference>
<dbReference type="Gene3D" id="2.40.420.20">
    <property type="match status" value="1"/>
</dbReference>
<dbReference type="Gene3D" id="6.10.140.730">
    <property type="match status" value="1"/>
</dbReference>
<dbReference type="InterPro" id="IPR006143">
    <property type="entry name" value="RND_pump_MFP"/>
</dbReference>
<dbReference type="InterPro" id="IPR058791">
    <property type="entry name" value="3HB_CusB"/>
</dbReference>
<keyword evidence="3" id="KW-0732">Signal</keyword>
<dbReference type="InterPro" id="IPR058792">
    <property type="entry name" value="Beta-barrel_RND_2"/>
</dbReference>
<protein>
    <submittedName>
        <fullName evidence="10">Cobalt/zinc/cadmium efflux RND transporter, membrane fusion protein, CzcB family</fullName>
    </submittedName>
</protein>
<dbReference type="GO" id="GO:0030288">
    <property type="term" value="C:outer membrane-bounded periplasmic space"/>
    <property type="evidence" value="ECO:0007669"/>
    <property type="project" value="TreeGrafter"/>
</dbReference>
<evidence type="ECO:0000259" key="6">
    <source>
        <dbReference type="Pfam" id="PF25869"/>
    </source>
</evidence>
<dbReference type="RefSeq" id="WP_017464174.1">
    <property type="nucleotide sequence ID" value="NZ_AP018560.1"/>
</dbReference>
<evidence type="ECO:0000259" key="7">
    <source>
        <dbReference type="Pfam" id="PF25919"/>
    </source>
</evidence>
<dbReference type="GO" id="GO:0015679">
    <property type="term" value="P:plasma membrane copper ion transport"/>
    <property type="evidence" value="ECO:0007669"/>
    <property type="project" value="TreeGrafter"/>
</dbReference>
<dbReference type="AlphaFoldDB" id="A0A2Z6E2B1"/>